<dbReference type="EMBL" id="LAZR01000417">
    <property type="protein sequence ID" value="KKN69841.1"/>
    <property type="molecule type" value="Genomic_DNA"/>
</dbReference>
<protein>
    <recommendedName>
        <fullName evidence="2">Phage major capsid protein</fullName>
    </recommendedName>
</protein>
<organism evidence="1">
    <name type="scientific">marine sediment metagenome</name>
    <dbReference type="NCBI Taxonomy" id="412755"/>
    <lineage>
        <taxon>unclassified sequences</taxon>
        <taxon>metagenomes</taxon>
        <taxon>ecological metagenomes</taxon>
    </lineage>
</organism>
<dbReference type="AlphaFoldDB" id="A0A0F9V8K2"/>
<evidence type="ECO:0008006" key="2">
    <source>
        <dbReference type="Google" id="ProtNLM"/>
    </source>
</evidence>
<accession>A0A0F9V8K2</accession>
<evidence type="ECO:0000313" key="1">
    <source>
        <dbReference type="EMBL" id="KKN69841.1"/>
    </source>
</evidence>
<sequence length="510" mass="55686">MPYDDIPVDLSTAKAATETVEKITATIKGLHESGATKSEVNAAVEKVAGEFKASLKTINERFAHVNKPTENFGADVEVSRYLPHEGDEVELATRGTYAKNSEGAVQLYTRHFADGGHAPGLLDDAPRTEWQAELQGLASKRSLVRSCQKDPSTPGLDRQIARHMRVAPPSIRRIFADQAGIGAEWIADTFSSTLERDVFAPRPIPALFREIVVPPGGQFRMPYRVGGLTPYIGAAPTADDPAQFRKTSLTTDERTTDPVKFVVNVQIDEDASEDSLIAVEPELRFAISQAFADSQEDTILNGDLAGTRDLLANWNPRNRWDAAGLGVTADHRRAYDGLREVALDAAQANNSADRSGAITATGLREDIKTLTAAHWLNGQTGIAILPTPEYYLGTMLGFAEVITVDVAGPLATFQTGQLASAWGYPIHVSEFMTADLNASGVFDNVTTNLGGMIIVSTSRFRRFRRRGQRIRLQTDITRGVVNMVADGRWDFKKISPLTETNVRYAFNLPT</sequence>
<proteinExistence type="predicted"/>
<comment type="caution">
    <text evidence="1">The sequence shown here is derived from an EMBL/GenBank/DDBJ whole genome shotgun (WGS) entry which is preliminary data.</text>
</comment>
<name>A0A0F9V8K2_9ZZZZ</name>
<dbReference type="SUPFAM" id="SSF56563">
    <property type="entry name" value="Major capsid protein gp5"/>
    <property type="match status" value="1"/>
</dbReference>
<gene>
    <name evidence="1" type="ORF">LCGC14_0436650</name>
</gene>
<reference evidence="1" key="1">
    <citation type="journal article" date="2015" name="Nature">
        <title>Complex archaea that bridge the gap between prokaryotes and eukaryotes.</title>
        <authorList>
            <person name="Spang A."/>
            <person name="Saw J.H."/>
            <person name="Jorgensen S.L."/>
            <person name="Zaremba-Niedzwiedzka K."/>
            <person name="Martijn J."/>
            <person name="Lind A.E."/>
            <person name="van Eijk R."/>
            <person name="Schleper C."/>
            <person name="Guy L."/>
            <person name="Ettema T.J."/>
        </authorList>
    </citation>
    <scope>NUCLEOTIDE SEQUENCE</scope>
</reference>